<evidence type="ECO:0000313" key="2">
    <source>
        <dbReference type="EMBL" id="KAK2943114.1"/>
    </source>
</evidence>
<proteinExistence type="predicted"/>
<name>A0ABQ9WUE0_9EUKA</name>
<reference evidence="2 3" key="1">
    <citation type="journal article" date="2022" name="bioRxiv">
        <title>Genomics of Preaxostyla Flagellates Illuminates Evolutionary Transitions and the Path Towards Mitochondrial Loss.</title>
        <authorList>
            <person name="Novak L.V.F."/>
            <person name="Treitli S.C."/>
            <person name="Pyrih J."/>
            <person name="Halakuc P."/>
            <person name="Pipaliya S.V."/>
            <person name="Vacek V."/>
            <person name="Brzon O."/>
            <person name="Soukal P."/>
            <person name="Eme L."/>
            <person name="Dacks J.B."/>
            <person name="Karnkowska A."/>
            <person name="Elias M."/>
            <person name="Hampl V."/>
        </authorList>
    </citation>
    <scope>NUCLEOTIDE SEQUENCE [LARGE SCALE GENOMIC DNA]</scope>
    <source>
        <strain evidence="2">NAU3</strain>
        <tissue evidence="2">Gut</tissue>
    </source>
</reference>
<evidence type="ECO:0000313" key="3">
    <source>
        <dbReference type="Proteomes" id="UP001281761"/>
    </source>
</evidence>
<dbReference type="Proteomes" id="UP001281761">
    <property type="component" value="Unassembled WGS sequence"/>
</dbReference>
<feature type="compositionally biased region" description="Low complexity" evidence="1">
    <location>
        <begin position="1"/>
        <end position="12"/>
    </location>
</feature>
<protein>
    <submittedName>
        <fullName evidence="2">Uncharacterized protein</fullName>
    </submittedName>
</protein>
<dbReference type="EMBL" id="JARBJD010000363">
    <property type="protein sequence ID" value="KAK2943114.1"/>
    <property type="molecule type" value="Genomic_DNA"/>
</dbReference>
<sequence length="144" mass="15547">MTRLSTASSNPSSDDDSLDTDSDSDSLRCISSFSSPPCSFSIFSWIFRSGSSYSFISNTSSFRSSSDDSPNDGSSSIPACRFTRFTTGRLSLSCFAIYSSTTIPCIFPHSLILANASRIRENSDCDWIERAPGAQLTKGVRTSG</sequence>
<feature type="compositionally biased region" description="Acidic residues" evidence="1">
    <location>
        <begin position="13"/>
        <end position="24"/>
    </location>
</feature>
<evidence type="ECO:0000256" key="1">
    <source>
        <dbReference type="SAM" id="MobiDB-lite"/>
    </source>
</evidence>
<keyword evidence="3" id="KW-1185">Reference proteome</keyword>
<accession>A0ABQ9WUE0</accession>
<organism evidence="2 3">
    <name type="scientific">Blattamonas nauphoetae</name>
    <dbReference type="NCBI Taxonomy" id="2049346"/>
    <lineage>
        <taxon>Eukaryota</taxon>
        <taxon>Metamonada</taxon>
        <taxon>Preaxostyla</taxon>
        <taxon>Oxymonadida</taxon>
        <taxon>Blattamonas</taxon>
    </lineage>
</organism>
<comment type="caution">
    <text evidence="2">The sequence shown here is derived from an EMBL/GenBank/DDBJ whole genome shotgun (WGS) entry which is preliminary data.</text>
</comment>
<gene>
    <name evidence="2" type="ORF">BLNAU_21983</name>
</gene>
<feature type="region of interest" description="Disordered" evidence="1">
    <location>
        <begin position="1"/>
        <end position="25"/>
    </location>
</feature>